<name>A0A6F8YR57_9ACTN</name>
<dbReference type="RefSeq" id="WP_173160079.1">
    <property type="nucleotide sequence ID" value="NZ_AP022871.1"/>
</dbReference>
<dbReference type="EMBL" id="AP022871">
    <property type="protein sequence ID" value="BCB88584.1"/>
    <property type="molecule type" value="Genomic_DNA"/>
</dbReference>
<keyword evidence="3" id="KW-0804">Transcription</keyword>
<evidence type="ECO:0000256" key="1">
    <source>
        <dbReference type="ARBA" id="ARBA00023015"/>
    </source>
</evidence>
<dbReference type="PANTHER" id="PTHR43537">
    <property type="entry name" value="TRANSCRIPTIONAL REGULATOR, GNTR FAMILY"/>
    <property type="match status" value="1"/>
</dbReference>
<dbReference type="SUPFAM" id="SSF48008">
    <property type="entry name" value="GntR ligand-binding domain-like"/>
    <property type="match status" value="1"/>
</dbReference>
<organism evidence="5 6">
    <name type="scientific">Phytohabitans suffuscus</name>
    <dbReference type="NCBI Taxonomy" id="624315"/>
    <lineage>
        <taxon>Bacteria</taxon>
        <taxon>Bacillati</taxon>
        <taxon>Actinomycetota</taxon>
        <taxon>Actinomycetes</taxon>
        <taxon>Micromonosporales</taxon>
        <taxon>Micromonosporaceae</taxon>
    </lineage>
</organism>
<dbReference type="InterPro" id="IPR011711">
    <property type="entry name" value="GntR_C"/>
</dbReference>
<evidence type="ECO:0000259" key="4">
    <source>
        <dbReference type="PROSITE" id="PS50949"/>
    </source>
</evidence>
<dbReference type="InterPro" id="IPR008920">
    <property type="entry name" value="TF_FadR/GntR_C"/>
</dbReference>
<evidence type="ECO:0000313" key="6">
    <source>
        <dbReference type="Proteomes" id="UP000503011"/>
    </source>
</evidence>
<dbReference type="CDD" id="cd07377">
    <property type="entry name" value="WHTH_GntR"/>
    <property type="match status" value="1"/>
</dbReference>
<feature type="domain" description="HTH gntR-type" evidence="4">
    <location>
        <begin position="1"/>
        <end position="69"/>
    </location>
</feature>
<reference evidence="5 6" key="1">
    <citation type="submission" date="2020-03" db="EMBL/GenBank/DDBJ databases">
        <title>Whole genome shotgun sequence of Phytohabitans suffuscus NBRC 105367.</title>
        <authorList>
            <person name="Komaki H."/>
            <person name="Tamura T."/>
        </authorList>
    </citation>
    <scope>NUCLEOTIDE SEQUENCE [LARGE SCALE GENOMIC DNA]</scope>
    <source>
        <strain evidence="5 6">NBRC 105367</strain>
    </source>
</reference>
<keyword evidence="6" id="KW-1185">Reference proteome</keyword>
<dbReference type="KEGG" id="psuu:Psuf_058970"/>
<evidence type="ECO:0000256" key="2">
    <source>
        <dbReference type="ARBA" id="ARBA00023125"/>
    </source>
</evidence>
<dbReference type="PROSITE" id="PS50949">
    <property type="entry name" value="HTH_GNTR"/>
    <property type="match status" value="1"/>
</dbReference>
<accession>A0A6F8YR57</accession>
<dbReference type="PRINTS" id="PR00035">
    <property type="entry name" value="HTHGNTR"/>
</dbReference>
<dbReference type="Pfam" id="PF07729">
    <property type="entry name" value="FCD"/>
    <property type="match status" value="1"/>
</dbReference>
<dbReference type="InterPro" id="IPR036388">
    <property type="entry name" value="WH-like_DNA-bd_sf"/>
</dbReference>
<keyword evidence="1" id="KW-0805">Transcription regulation</keyword>
<evidence type="ECO:0000313" key="5">
    <source>
        <dbReference type="EMBL" id="BCB88584.1"/>
    </source>
</evidence>
<sequence>MAEVVALELRRQIVKGELQESEALPSEAALMAEFGVSRPTLREAFRVLESESLITVRRGAHGGARVNAPSPDVAARYAALVLEHRGTTLQDVLTARSIIEPACVRRLAEIRTDEDLAKLRAAVKLSRSTVAHPVEQMTHQTNFHALVVELAGNKTLALLASILRQIIAVANHEAVEAEATSAKNTRALRRGFRAHEKVVDFIEARDGESAVQLWRTHLLEAEDYLLQGHQKLTVLDLME</sequence>
<dbReference type="Gene3D" id="1.20.120.530">
    <property type="entry name" value="GntR ligand-binding domain-like"/>
    <property type="match status" value="1"/>
</dbReference>
<dbReference type="SMART" id="SM00345">
    <property type="entry name" value="HTH_GNTR"/>
    <property type="match status" value="1"/>
</dbReference>
<dbReference type="GO" id="GO:0003677">
    <property type="term" value="F:DNA binding"/>
    <property type="evidence" value="ECO:0007669"/>
    <property type="project" value="UniProtKB-KW"/>
</dbReference>
<dbReference type="AlphaFoldDB" id="A0A6F8YR57"/>
<gene>
    <name evidence="5" type="ORF">Psuf_058970</name>
</gene>
<dbReference type="InterPro" id="IPR000524">
    <property type="entry name" value="Tscrpt_reg_HTH_GntR"/>
</dbReference>
<dbReference type="Pfam" id="PF00392">
    <property type="entry name" value="GntR"/>
    <property type="match status" value="1"/>
</dbReference>
<dbReference type="SUPFAM" id="SSF46785">
    <property type="entry name" value="Winged helix' DNA-binding domain"/>
    <property type="match status" value="1"/>
</dbReference>
<dbReference type="InterPro" id="IPR036390">
    <property type="entry name" value="WH_DNA-bd_sf"/>
</dbReference>
<dbReference type="Proteomes" id="UP000503011">
    <property type="component" value="Chromosome"/>
</dbReference>
<proteinExistence type="predicted"/>
<dbReference type="PANTHER" id="PTHR43537:SF5">
    <property type="entry name" value="UXU OPERON TRANSCRIPTIONAL REGULATOR"/>
    <property type="match status" value="1"/>
</dbReference>
<dbReference type="GO" id="GO:0003700">
    <property type="term" value="F:DNA-binding transcription factor activity"/>
    <property type="evidence" value="ECO:0007669"/>
    <property type="project" value="InterPro"/>
</dbReference>
<protein>
    <submittedName>
        <fullName evidence="5">GntR family transcriptional regulator</fullName>
    </submittedName>
</protein>
<reference evidence="5 6" key="2">
    <citation type="submission" date="2020-03" db="EMBL/GenBank/DDBJ databases">
        <authorList>
            <person name="Ichikawa N."/>
            <person name="Kimura A."/>
            <person name="Kitahashi Y."/>
            <person name="Uohara A."/>
        </authorList>
    </citation>
    <scope>NUCLEOTIDE SEQUENCE [LARGE SCALE GENOMIC DNA]</scope>
    <source>
        <strain evidence="5 6">NBRC 105367</strain>
    </source>
</reference>
<dbReference type="Gene3D" id="1.10.10.10">
    <property type="entry name" value="Winged helix-like DNA-binding domain superfamily/Winged helix DNA-binding domain"/>
    <property type="match status" value="1"/>
</dbReference>
<keyword evidence="2" id="KW-0238">DNA-binding</keyword>
<dbReference type="SMART" id="SM00895">
    <property type="entry name" value="FCD"/>
    <property type="match status" value="1"/>
</dbReference>
<evidence type="ECO:0000256" key="3">
    <source>
        <dbReference type="ARBA" id="ARBA00023163"/>
    </source>
</evidence>